<protein>
    <submittedName>
        <fullName evidence="3">Helix-turn-helix domain-containing protein</fullName>
    </submittedName>
</protein>
<proteinExistence type="predicted"/>
<evidence type="ECO:0000259" key="2">
    <source>
        <dbReference type="Pfam" id="PF12728"/>
    </source>
</evidence>
<dbReference type="PANTHER" id="PTHR38431">
    <property type="entry name" value="BLL2305 PROTEIN"/>
    <property type="match status" value="1"/>
</dbReference>
<gene>
    <name evidence="3" type="ORF">FHQ18_02615</name>
</gene>
<dbReference type="GO" id="GO:0003677">
    <property type="term" value="F:DNA binding"/>
    <property type="evidence" value="ECO:0007669"/>
    <property type="project" value="InterPro"/>
</dbReference>
<dbReference type="InterPro" id="IPR010093">
    <property type="entry name" value="SinI_DNA-bd"/>
</dbReference>
<reference evidence="3 4" key="1">
    <citation type="submission" date="2019-06" db="EMBL/GenBank/DDBJ databases">
        <title>Genomic insights into carbon and energy metabolism of Deferribacter autotrophicus revealed new metabolic traits in the phylum Deferribacteres.</title>
        <authorList>
            <person name="Slobodkin A.I."/>
            <person name="Slobodkina G.B."/>
            <person name="Allioux M."/>
            <person name="Alain K."/>
            <person name="Jebbar M."/>
            <person name="Shadrin V."/>
            <person name="Kublanov I.V."/>
            <person name="Toshchakov S.V."/>
            <person name="Bonch-Osmolovskaya E.A."/>
        </authorList>
    </citation>
    <scope>NUCLEOTIDE SEQUENCE [LARGE SCALE GENOMIC DNA]</scope>
    <source>
        <strain evidence="3 4">SL50</strain>
    </source>
</reference>
<evidence type="ECO:0000259" key="1">
    <source>
        <dbReference type="Pfam" id="PF12727"/>
    </source>
</evidence>
<comment type="caution">
    <text evidence="3">The sequence shown here is derived from an EMBL/GenBank/DDBJ whole genome shotgun (WGS) entry which is preliminary data.</text>
</comment>
<name>A0A5A8F4H8_9BACT</name>
<dbReference type="PANTHER" id="PTHR38431:SF1">
    <property type="entry name" value="BLL2305 PROTEIN"/>
    <property type="match status" value="1"/>
</dbReference>
<dbReference type="SUPFAM" id="SSF46955">
    <property type="entry name" value="Putative DNA-binding domain"/>
    <property type="match status" value="1"/>
</dbReference>
<sequence>MENKDLLTAKEVAELLNINEKKVYVLAQSGVLPATKITGKWLFPKEELLDYIKLSSLSNISDTSLKNLLEKKIILISGSDDFLLPFIFEKYFKETLNRIFYSNVGSKNGIEDLIYQRAHIAFSHLYDFEKNDFNIPYLKSKKIANECVVVNLFFREVGFVSDSLYENLEEFYENGLKLIQRQPGSGIRILQDEMIKKEGLNPIDLFDERVVNTHLEVGMLVKENKQLFGITTKSVANFFNLNFVKIFDERFDMILLKKFYFNHEIQNFLEFIREKAFKNLPITDGYNFKISGRIVYG</sequence>
<dbReference type="Pfam" id="PF12727">
    <property type="entry name" value="PBP_like"/>
    <property type="match status" value="1"/>
</dbReference>
<dbReference type="NCBIfam" id="TIGR01764">
    <property type="entry name" value="excise"/>
    <property type="match status" value="1"/>
</dbReference>
<dbReference type="AlphaFoldDB" id="A0A5A8F4H8"/>
<organism evidence="3 4">
    <name type="scientific">Deferribacter autotrophicus</name>
    <dbReference type="NCBI Taxonomy" id="500465"/>
    <lineage>
        <taxon>Bacteria</taxon>
        <taxon>Pseudomonadati</taxon>
        <taxon>Deferribacterota</taxon>
        <taxon>Deferribacteres</taxon>
        <taxon>Deferribacterales</taxon>
        <taxon>Deferribacteraceae</taxon>
        <taxon>Deferribacter</taxon>
    </lineage>
</organism>
<dbReference type="Proteomes" id="UP000322876">
    <property type="component" value="Unassembled WGS sequence"/>
</dbReference>
<evidence type="ECO:0000313" key="4">
    <source>
        <dbReference type="Proteomes" id="UP000322876"/>
    </source>
</evidence>
<dbReference type="OrthoDB" id="9804758at2"/>
<dbReference type="EMBL" id="VFJB01000003">
    <property type="protein sequence ID" value="KAA0258857.1"/>
    <property type="molecule type" value="Genomic_DNA"/>
</dbReference>
<feature type="domain" description="PBP" evidence="1">
    <location>
        <begin position="98"/>
        <end position="273"/>
    </location>
</feature>
<dbReference type="InterPro" id="IPR041657">
    <property type="entry name" value="HTH_17"/>
</dbReference>
<keyword evidence="4" id="KW-1185">Reference proteome</keyword>
<dbReference type="RefSeq" id="WP_149265616.1">
    <property type="nucleotide sequence ID" value="NZ_VFJB01000003.1"/>
</dbReference>
<dbReference type="InterPro" id="IPR024370">
    <property type="entry name" value="PBP_domain"/>
</dbReference>
<feature type="domain" description="Helix-turn-helix" evidence="2">
    <location>
        <begin position="6"/>
        <end position="52"/>
    </location>
</feature>
<dbReference type="Pfam" id="PF12728">
    <property type="entry name" value="HTH_17"/>
    <property type="match status" value="1"/>
</dbReference>
<evidence type="ECO:0000313" key="3">
    <source>
        <dbReference type="EMBL" id="KAA0258857.1"/>
    </source>
</evidence>
<accession>A0A5A8F4H8</accession>
<dbReference type="InterPro" id="IPR009061">
    <property type="entry name" value="DNA-bd_dom_put_sf"/>
</dbReference>